<gene>
    <name evidence="1" type="ORF">OHX15_03435</name>
</gene>
<organism evidence="1 2">
    <name type="scientific">Mycolicibacterium parafortuitum</name>
    <name type="common">Mycobacterium parafortuitum</name>
    <dbReference type="NCBI Taxonomy" id="39692"/>
    <lineage>
        <taxon>Bacteria</taxon>
        <taxon>Bacillati</taxon>
        <taxon>Actinomycetota</taxon>
        <taxon>Actinomycetes</taxon>
        <taxon>Mycobacteriales</taxon>
        <taxon>Mycobacteriaceae</taxon>
        <taxon>Mycolicibacterium</taxon>
    </lineage>
</organism>
<reference evidence="1 2" key="1">
    <citation type="journal article" date="2021" name="Chemosphere">
        <title>Bioballs carrying a syntrophic Rhodococcus and Mycolicibacterium consortium for simultaneous sorption and biodegradation of fuel oil in contaminated freshwater.</title>
        <authorList>
            <person name="Naloka K."/>
            <person name="Polrit D."/>
            <person name="Muangchinda C."/>
            <person name="Thoetkiattikul H."/>
            <person name="Pinyakong O."/>
        </authorList>
    </citation>
    <scope>NUCLEOTIDE SEQUENCE [LARGE SCALE GENOMIC DNA]</scope>
    <source>
        <strain evidence="1 2">J101</strain>
    </source>
</reference>
<evidence type="ECO:0000313" key="1">
    <source>
        <dbReference type="EMBL" id="MDZ5084429.1"/>
    </source>
</evidence>
<evidence type="ECO:0000313" key="2">
    <source>
        <dbReference type="Proteomes" id="UP001289645"/>
    </source>
</evidence>
<sequence>MVSDAPARELLMDAAEMLIAERGMTVTLRELAAAAGQRNNSAVIYHFGGLDGLVAATLQRRMDSLEPRRAELLAGLDADAGPADIVAAIVGPALTIPYAQGATHYARFVESIRVHSVIAELQPSSNQWPVVMTLIRRLTPHVPGGRQAQTRRIRLMATAMFSLMADYERRDELGSPRKRARAIEELTALLVAFVITPVAVPTIG</sequence>
<proteinExistence type="predicted"/>
<accession>A0ACC6MBV0</accession>
<name>A0ACC6MBV0_MYCPF</name>
<protein>
    <submittedName>
        <fullName evidence="1">TetR family transcriptional regulator</fullName>
    </submittedName>
</protein>
<comment type="caution">
    <text evidence="1">The sequence shown here is derived from an EMBL/GenBank/DDBJ whole genome shotgun (WGS) entry which is preliminary data.</text>
</comment>
<keyword evidence="2" id="KW-1185">Reference proteome</keyword>
<dbReference type="EMBL" id="JAOXLN010000002">
    <property type="protein sequence ID" value="MDZ5084429.1"/>
    <property type="molecule type" value="Genomic_DNA"/>
</dbReference>
<dbReference type="Proteomes" id="UP001289645">
    <property type="component" value="Unassembled WGS sequence"/>
</dbReference>